<organism evidence="1 2">
    <name type="scientific">Halopseudomonas salina</name>
    <dbReference type="NCBI Taxonomy" id="1323744"/>
    <lineage>
        <taxon>Bacteria</taxon>
        <taxon>Pseudomonadati</taxon>
        <taxon>Pseudomonadota</taxon>
        <taxon>Gammaproteobacteria</taxon>
        <taxon>Pseudomonadales</taxon>
        <taxon>Pseudomonadaceae</taxon>
        <taxon>Halopseudomonas</taxon>
    </lineage>
</organism>
<reference evidence="2" key="1">
    <citation type="journal article" date="2019" name="Int. J. Syst. Evol. Microbiol.">
        <title>The Global Catalogue of Microorganisms (GCM) 10K type strain sequencing project: providing services to taxonomists for standard genome sequencing and annotation.</title>
        <authorList>
            <consortium name="The Broad Institute Genomics Platform"/>
            <consortium name="The Broad Institute Genome Sequencing Center for Infectious Disease"/>
            <person name="Wu L."/>
            <person name="Ma J."/>
        </authorList>
    </citation>
    <scope>NUCLEOTIDE SEQUENCE [LARGE SCALE GENOMIC DNA]</scope>
    <source>
        <strain evidence="2">CGMCC 1.12482</strain>
    </source>
</reference>
<sequence length="58" mass="6717">MFGLFKSDPAKKLRKEYNAKLEAAMKAQRNGDIRTYSMLTQEADALWRELEPLEKAGR</sequence>
<dbReference type="NCBIfam" id="NF033487">
    <property type="entry name" value="Lacal_2735_fam"/>
    <property type="match status" value="1"/>
</dbReference>
<protein>
    <recommendedName>
        <fullName evidence="3">Lacal_2735 family protein</fullName>
    </recommendedName>
</protein>
<dbReference type="Proteomes" id="UP000638188">
    <property type="component" value="Unassembled WGS sequence"/>
</dbReference>
<dbReference type="EMBL" id="BMFF01000006">
    <property type="protein sequence ID" value="GGD07850.1"/>
    <property type="molecule type" value="Genomic_DNA"/>
</dbReference>
<evidence type="ECO:0000313" key="1">
    <source>
        <dbReference type="EMBL" id="GGD07850.1"/>
    </source>
</evidence>
<evidence type="ECO:0008006" key="3">
    <source>
        <dbReference type="Google" id="ProtNLM"/>
    </source>
</evidence>
<evidence type="ECO:0000313" key="2">
    <source>
        <dbReference type="Proteomes" id="UP000638188"/>
    </source>
</evidence>
<accession>A0ABQ1PZD1</accession>
<proteinExistence type="predicted"/>
<dbReference type="Pfam" id="PF20027">
    <property type="entry name" value="DUF6435"/>
    <property type="match status" value="1"/>
</dbReference>
<dbReference type="RefSeq" id="WP_150278744.1">
    <property type="nucleotide sequence ID" value="NZ_BMFF01000006.1"/>
</dbReference>
<comment type="caution">
    <text evidence="1">The sequence shown here is derived from an EMBL/GenBank/DDBJ whole genome shotgun (WGS) entry which is preliminary data.</text>
</comment>
<keyword evidence="2" id="KW-1185">Reference proteome</keyword>
<name>A0ABQ1PZD1_9GAMM</name>
<gene>
    <name evidence="1" type="ORF">GCM10007418_28650</name>
</gene>
<dbReference type="InterPro" id="IPR045493">
    <property type="entry name" value="DUF6435"/>
</dbReference>